<evidence type="ECO:0000313" key="2">
    <source>
        <dbReference type="Proteomes" id="UP001597119"/>
    </source>
</evidence>
<dbReference type="EMBL" id="JBHUDJ010000001">
    <property type="protein sequence ID" value="MFD1585500.1"/>
    <property type="molecule type" value="Genomic_DNA"/>
</dbReference>
<dbReference type="AlphaFoldDB" id="A0ABD6C656"/>
<sequence>MNEGRERRLEHLVDATGERTKSKAIDTAAEYYIQMAGCDAVPTGAVEQLMQLAVDEGSVTPAQIATILDLDELPVCYDHEWSVGHK</sequence>
<reference evidence="1 2" key="1">
    <citation type="journal article" date="2019" name="Int. J. Syst. Evol. Microbiol.">
        <title>The Global Catalogue of Microorganisms (GCM) 10K type strain sequencing project: providing services to taxonomists for standard genome sequencing and annotation.</title>
        <authorList>
            <consortium name="The Broad Institute Genomics Platform"/>
            <consortium name="The Broad Institute Genome Sequencing Center for Infectious Disease"/>
            <person name="Wu L."/>
            <person name="Ma J."/>
        </authorList>
    </citation>
    <scope>NUCLEOTIDE SEQUENCE [LARGE SCALE GENOMIC DNA]</scope>
    <source>
        <strain evidence="1 2">CGMCC 1.12125</strain>
    </source>
</reference>
<dbReference type="Proteomes" id="UP001597119">
    <property type="component" value="Unassembled WGS sequence"/>
</dbReference>
<proteinExistence type="predicted"/>
<name>A0ABD6C656_9EURY</name>
<gene>
    <name evidence="1" type="ORF">ACFR9U_00780</name>
</gene>
<comment type="caution">
    <text evidence="1">The sequence shown here is derived from an EMBL/GenBank/DDBJ whole genome shotgun (WGS) entry which is preliminary data.</text>
</comment>
<keyword evidence="2" id="KW-1185">Reference proteome</keyword>
<organism evidence="1 2">
    <name type="scientific">Halorientalis brevis</name>
    <dbReference type="NCBI Taxonomy" id="1126241"/>
    <lineage>
        <taxon>Archaea</taxon>
        <taxon>Methanobacteriati</taxon>
        <taxon>Methanobacteriota</taxon>
        <taxon>Stenosarchaea group</taxon>
        <taxon>Halobacteria</taxon>
        <taxon>Halobacteriales</taxon>
        <taxon>Haloarculaceae</taxon>
        <taxon>Halorientalis</taxon>
    </lineage>
</organism>
<protein>
    <submittedName>
        <fullName evidence="1">Uncharacterized protein</fullName>
    </submittedName>
</protein>
<accession>A0ABD6C656</accession>
<evidence type="ECO:0000313" key="1">
    <source>
        <dbReference type="EMBL" id="MFD1585500.1"/>
    </source>
</evidence>
<dbReference type="RefSeq" id="WP_247377900.1">
    <property type="nucleotide sequence ID" value="NZ_JALLGV010000004.1"/>
</dbReference>